<reference evidence="3 4" key="1">
    <citation type="submission" date="2023-03" db="EMBL/GenBank/DDBJ databases">
        <title>High-quality genome of Scylla paramamosain provides insights in environmental adaptation.</title>
        <authorList>
            <person name="Zhang L."/>
        </authorList>
    </citation>
    <scope>NUCLEOTIDE SEQUENCE [LARGE SCALE GENOMIC DNA]</scope>
    <source>
        <strain evidence="3">LZ_2023a</strain>
        <tissue evidence="3">Muscle</tissue>
    </source>
</reference>
<comment type="caution">
    <text evidence="3">The sequence shown here is derived from an EMBL/GenBank/DDBJ whole genome shotgun (WGS) entry which is preliminary data.</text>
</comment>
<protein>
    <recommendedName>
        <fullName evidence="2">Ig-like domain-containing protein</fullName>
    </recommendedName>
</protein>
<dbReference type="InterPro" id="IPR036179">
    <property type="entry name" value="Ig-like_dom_sf"/>
</dbReference>
<dbReference type="InterPro" id="IPR013106">
    <property type="entry name" value="Ig_V-set"/>
</dbReference>
<evidence type="ECO:0000256" key="1">
    <source>
        <dbReference type="SAM" id="MobiDB-lite"/>
    </source>
</evidence>
<dbReference type="Pfam" id="PF13927">
    <property type="entry name" value="Ig_3"/>
    <property type="match status" value="1"/>
</dbReference>
<dbReference type="PROSITE" id="PS50835">
    <property type="entry name" value="IG_LIKE"/>
    <property type="match status" value="2"/>
</dbReference>
<dbReference type="PANTHER" id="PTHR23279">
    <property type="entry name" value="DEFECTIVE PROBOSCIS EXTENSION RESPONSE DPR -RELATED"/>
    <property type="match status" value="1"/>
</dbReference>
<dbReference type="EMBL" id="JARAKH010000031">
    <property type="protein sequence ID" value="KAK8386221.1"/>
    <property type="molecule type" value="Genomic_DNA"/>
</dbReference>
<evidence type="ECO:0000259" key="2">
    <source>
        <dbReference type="PROSITE" id="PS50835"/>
    </source>
</evidence>
<dbReference type="PANTHER" id="PTHR23279:SF46">
    <property type="entry name" value="DEFECTIVE PROBOSCIS EXTENSION RESPONSE 10, ISOFORM A-RELATED"/>
    <property type="match status" value="1"/>
</dbReference>
<gene>
    <name evidence="3" type="ORF">O3P69_010728</name>
</gene>
<dbReference type="SUPFAM" id="SSF48726">
    <property type="entry name" value="Immunoglobulin"/>
    <property type="match status" value="2"/>
</dbReference>
<dbReference type="FunFam" id="2.60.40.10:FF:000533">
    <property type="entry name" value="Uncharacterized protein, isoform A"/>
    <property type="match status" value="1"/>
</dbReference>
<dbReference type="Gene3D" id="2.60.40.10">
    <property type="entry name" value="Immunoglobulins"/>
    <property type="match status" value="2"/>
</dbReference>
<dbReference type="GO" id="GO:0032589">
    <property type="term" value="C:neuron projection membrane"/>
    <property type="evidence" value="ECO:0007669"/>
    <property type="project" value="TreeGrafter"/>
</dbReference>
<dbReference type="SMART" id="SM00409">
    <property type="entry name" value="IG"/>
    <property type="match status" value="2"/>
</dbReference>
<dbReference type="InterPro" id="IPR013783">
    <property type="entry name" value="Ig-like_fold"/>
</dbReference>
<evidence type="ECO:0000313" key="4">
    <source>
        <dbReference type="Proteomes" id="UP001487740"/>
    </source>
</evidence>
<sequence length="630" mass="67759">MNKGGTTECMQDTYRLVSSVVVGLEKLPTDRQHQRERSTSAPGKCWVMNEVLLGKSIVPEGAAVGVVTVPRLPPPRPPQGARHADVEARLDGSSSRPVAPIEPLMDLGGGGAAPPGPLQPVFDEAAPRSVSSLTGGTAYLHCVVHHLGGGSVSTCVLPVYLCGCTLSLLCTTVPPTRSVMHHLGGGSVSTRVLPVCLCGWVLSLISALYIQHTQQQHSGSVGTHMPVDLNQRTFVCVLVVWHGVFVFRCVQEQCCALVKDTVPLYLVLECLKAGALMALSPVSPSAWTVCRFTACTPTLLALPPVSWIRRRDLHILTVGTYTYTTDQRFEVVHAAASRDWILKLRYAQERDSGLYDCQVSRRPVLTYSVRLSVYAPRASIVGAPDMHVDRGSTINLTCTVSHTPEPPAYIFWYHNGQVNVPFFLSSHRAGNESQVVNYESPRGGVTVVTERGNVTRGFLLIQDARPSDSGNYTCAPSNTAPSWLRVHVLNGETPAAMQTNGGGRVAETSLGFPRASIPLLATINLILTATLTGEGPGGLSRGMAAPLPPQGAFTVHTGAQTSTCSNTLPNKLTKPPNRCLHTAANMDYTCRKQTFQHLWTRPNSASPRPRHVSSSGAELLIPWGTIHYSG</sequence>
<feature type="domain" description="Ig-like" evidence="2">
    <location>
        <begin position="376"/>
        <end position="474"/>
    </location>
</feature>
<accession>A0AAW0TFV5</accession>
<dbReference type="InterPro" id="IPR003598">
    <property type="entry name" value="Ig_sub2"/>
</dbReference>
<dbReference type="SMART" id="SM00408">
    <property type="entry name" value="IGc2"/>
    <property type="match status" value="1"/>
</dbReference>
<name>A0AAW0TFV5_SCYPA</name>
<keyword evidence="4" id="KW-1185">Reference proteome</keyword>
<evidence type="ECO:0000313" key="3">
    <source>
        <dbReference type="EMBL" id="KAK8386221.1"/>
    </source>
</evidence>
<proteinExistence type="predicted"/>
<dbReference type="AlphaFoldDB" id="A0AAW0TFV5"/>
<feature type="region of interest" description="Disordered" evidence="1">
    <location>
        <begin position="69"/>
        <end position="100"/>
    </location>
</feature>
<organism evidence="3 4">
    <name type="scientific">Scylla paramamosain</name>
    <name type="common">Mud crab</name>
    <dbReference type="NCBI Taxonomy" id="85552"/>
    <lineage>
        <taxon>Eukaryota</taxon>
        <taxon>Metazoa</taxon>
        <taxon>Ecdysozoa</taxon>
        <taxon>Arthropoda</taxon>
        <taxon>Crustacea</taxon>
        <taxon>Multicrustacea</taxon>
        <taxon>Malacostraca</taxon>
        <taxon>Eumalacostraca</taxon>
        <taxon>Eucarida</taxon>
        <taxon>Decapoda</taxon>
        <taxon>Pleocyemata</taxon>
        <taxon>Brachyura</taxon>
        <taxon>Eubrachyura</taxon>
        <taxon>Portunoidea</taxon>
        <taxon>Portunidae</taxon>
        <taxon>Portuninae</taxon>
        <taxon>Scylla</taxon>
    </lineage>
</organism>
<dbReference type="InterPro" id="IPR003599">
    <property type="entry name" value="Ig_sub"/>
</dbReference>
<dbReference type="GO" id="GO:0050808">
    <property type="term" value="P:synapse organization"/>
    <property type="evidence" value="ECO:0007669"/>
    <property type="project" value="TreeGrafter"/>
</dbReference>
<feature type="domain" description="Ig-like" evidence="2">
    <location>
        <begin position="290"/>
        <end position="372"/>
    </location>
</feature>
<dbReference type="Proteomes" id="UP001487740">
    <property type="component" value="Unassembled WGS sequence"/>
</dbReference>
<dbReference type="InterPro" id="IPR037448">
    <property type="entry name" value="Zig-8"/>
</dbReference>
<dbReference type="SMART" id="SM00406">
    <property type="entry name" value="IGv"/>
    <property type="match status" value="1"/>
</dbReference>
<dbReference type="InterPro" id="IPR007110">
    <property type="entry name" value="Ig-like_dom"/>
</dbReference>